<gene>
    <name evidence="2" type="ORF">BDQ12DRAFT_682135</name>
</gene>
<dbReference type="Pfam" id="PF12588">
    <property type="entry name" value="PSDC"/>
    <property type="match status" value="1"/>
</dbReference>
<dbReference type="EMBL" id="ML213599">
    <property type="protein sequence ID" value="TFK39636.1"/>
    <property type="molecule type" value="Genomic_DNA"/>
</dbReference>
<dbReference type="AlphaFoldDB" id="A0A5C3M5H3"/>
<dbReference type="STRING" id="68775.A0A5C3M5H3"/>
<dbReference type="InterPro" id="IPR022237">
    <property type="entry name" value="PsiD-like"/>
</dbReference>
<protein>
    <recommendedName>
        <fullName evidence="1">L-tryptophan decarboxylase PsiD-like domain-containing protein</fullName>
    </recommendedName>
</protein>
<dbReference type="OrthoDB" id="5973539at2759"/>
<keyword evidence="3" id="KW-1185">Reference proteome</keyword>
<dbReference type="Proteomes" id="UP000308652">
    <property type="component" value="Unassembled WGS sequence"/>
</dbReference>
<sequence length="104" mass="11429">MHDAPTGEFSCTEPGGARHCINRSTMVHNYKVMPKLIISEAPSFLEKDMVGVPINTVLDWPIGTPAGLAAFVNPKVNAQLKRMLARRRVCLQGFPKCSHVSVLE</sequence>
<organism evidence="2 3">
    <name type="scientific">Crucibulum laeve</name>
    <dbReference type="NCBI Taxonomy" id="68775"/>
    <lineage>
        <taxon>Eukaryota</taxon>
        <taxon>Fungi</taxon>
        <taxon>Dikarya</taxon>
        <taxon>Basidiomycota</taxon>
        <taxon>Agaricomycotina</taxon>
        <taxon>Agaricomycetes</taxon>
        <taxon>Agaricomycetidae</taxon>
        <taxon>Agaricales</taxon>
        <taxon>Agaricineae</taxon>
        <taxon>Nidulariaceae</taxon>
        <taxon>Crucibulum</taxon>
    </lineage>
</organism>
<proteinExistence type="predicted"/>
<feature type="domain" description="L-tryptophan decarboxylase PsiD-like" evidence="1">
    <location>
        <begin position="29"/>
        <end position="86"/>
    </location>
</feature>
<reference evidence="2 3" key="1">
    <citation type="journal article" date="2019" name="Nat. Ecol. Evol.">
        <title>Megaphylogeny resolves global patterns of mushroom evolution.</title>
        <authorList>
            <person name="Varga T."/>
            <person name="Krizsan K."/>
            <person name="Foldi C."/>
            <person name="Dima B."/>
            <person name="Sanchez-Garcia M."/>
            <person name="Sanchez-Ramirez S."/>
            <person name="Szollosi G.J."/>
            <person name="Szarkandi J.G."/>
            <person name="Papp V."/>
            <person name="Albert L."/>
            <person name="Andreopoulos W."/>
            <person name="Angelini C."/>
            <person name="Antonin V."/>
            <person name="Barry K.W."/>
            <person name="Bougher N.L."/>
            <person name="Buchanan P."/>
            <person name="Buyck B."/>
            <person name="Bense V."/>
            <person name="Catcheside P."/>
            <person name="Chovatia M."/>
            <person name="Cooper J."/>
            <person name="Damon W."/>
            <person name="Desjardin D."/>
            <person name="Finy P."/>
            <person name="Geml J."/>
            <person name="Haridas S."/>
            <person name="Hughes K."/>
            <person name="Justo A."/>
            <person name="Karasinski D."/>
            <person name="Kautmanova I."/>
            <person name="Kiss B."/>
            <person name="Kocsube S."/>
            <person name="Kotiranta H."/>
            <person name="LaButti K.M."/>
            <person name="Lechner B.E."/>
            <person name="Liimatainen K."/>
            <person name="Lipzen A."/>
            <person name="Lukacs Z."/>
            <person name="Mihaltcheva S."/>
            <person name="Morgado L.N."/>
            <person name="Niskanen T."/>
            <person name="Noordeloos M.E."/>
            <person name="Ohm R.A."/>
            <person name="Ortiz-Santana B."/>
            <person name="Ovrebo C."/>
            <person name="Racz N."/>
            <person name="Riley R."/>
            <person name="Savchenko A."/>
            <person name="Shiryaev A."/>
            <person name="Soop K."/>
            <person name="Spirin V."/>
            <person name="Szebenyi C."/>
            <person name="Tomsovsky M."/>
            <person name="Tulloss R.E."/>
            <person name="Uehling J."/>
            <person name="Grigoriev I.V."/>
            <person name="Vagvolgyi C."/>
            <person name="Papp T."/>
            <person name="Martin F.M."/>
            <person name="Miettinen O."/>
            <person name="Hibbett D.S."/>
            <person name="Nagy L.G."/>
        </authorList>
    </citation>
    <scope>NUCLEOTIDE SEQUENCE [LARGE SCALE GENOMIC DNA]</scope>
    <source>
        <strain evidence="2 3">CBS 166.37</strain>
    </source>
</reference>
<evidence type="ECO:0000259" key="1">
    <source>
        <dbReference type="Pfam" id="PF12588"/>
    </source>
</evidence>
<evidence type="ECO:0000313" key="3">
    <source>
        <dbReference type="Proteomes" id="UP000308652"/>
    </source>
</evidence>
<name>A0A5C3M5H3_9AGAR</name>
<evidence type="ECO:0000313" key="2">
    <source>
        <dbReference type="EMBL" id="TFK39636.1"/>
    </source>
</evidence>
<accession>A0A5C3M5H3</accession>